<dbReference type="GO" id="GO:0003735">
    <property type="term" value="F:structural constituent of ribosome"/>
    <property type="evidence" value="ECO:0007669"/>
    <property type="project" value="UniProtKB-UniRule"/>
</dbReference>
<evidence type="ECO:0000256" key="5">
    <source>
        <dbReference type="RuleBase" id="RU003869"/>
    </source>
</evidence>
<comment type="caution">
    <text evidence="8">The sequence shown here is derived from an EMBL/GenBank/DDBJ whole genome shotgun (WGS) entry which is preliminary data.</text>
</comment>
<evidence type="ECO:0000256" key="3">
    <source>
        <dbReference type="ARBA" id="ARBA00035454"/>
    </source>
</evidence>
<evidence type="ECO:0000256" key="2">
    <source>
        <dbReference type="ARBA" id="ARBA00023274"/>
    </source>
</evidence>
<comment type="function">
    <text evidence="6">This protein binds to the 23S rRNA, and is important in its secondary structure. It is located near the subunit interface in the base of the L7/L12 stalk, and near the tRNA binding site of the peptidyltransferase center.</text>
</comment>
<evidence type="ECO:0000313" key="8">
    <source>
        <dbReference type="EMBL" id="OGK40815.1"/>
    </source>
</evidence>
<comment type="similarity">
    <text evidence="5">Belongs to the universal ribosomal protein uL6 family.</text>
</comment>
<dbReference type="InterPro" id="IPR000702">
    <property type="entry name" value="Ribosomal_uL6-like"/>
</dbReference>
<dbReference type="PANTHER" id="PTHR11655">
    <property type="entry name" value="60S/50S RIBOSOMAL PROTEIN L6/L9"/>
    <property type="match status" value="1"/>
</dbReference>
<dbReference type="PRINTS" id="PR00059">
    <property type="entry name" value="RIBOSOMALL6"/>
</dbReference>
<evidence type="ECO:0000313" key="9">
    <source>
        <dbReference type="Proteomes" id="UP000177698"/>
    </source>
</evidence>
<dbReference type="SUPFAM" id="SSF56053">
    <property type="entry name" value="Ribosomal protein L6"/>
    <property type="match status" value="2"/>
</dbReference>
<keyword evidence="2 5" id="KW-0687">Ribonucleoprotein</keyword>
<dbReference type="InterPro" id="IPR019906">
    <property type="entry name" value="Ribosomal_uL6_bac-type"/>
</dbReference>
<dbReference type="InterPro" id="IPR002358">
    <property type="entry name" value="Ribosomal_uL6_CS"/>
</dbReference>
<protein>
    <recommendedName>
        <fullName evidence="3 4">50S ribosomal protein L6</fullName>
    </recommendedName>
</protein>
<dbReference type="GO" id="GO:0019843">
    <property type="term" value="F:rRNA binding"/>
    <property type="evidence" value="ECO:0007669"/>
    <property type="project" value="UniProtKB-UniRule"/>
</dbReference>
<organism evidence="8 9">
    <name type="scientific">Candidatus Roizmanbacteria bacterium RIFCSPLOWO2_01_FULL_37_12</name>
    <dbReference type="NCBI Taxonomy" id="1802056"/>
    <lineage>
        <taxon>Bacteria</taxon>
        <taxon>Candidatus Roizmaniibacteriota</taxon>
    </lineage>
</organism>
<dbReference type="PIRSF" id="PIRSF002162">
    <property type="entry name" value="Ribosomal_L6"/>
    <property type="match status" value="1"/>
</dbReference>
<dbReference type="InterPro" id="IPR036789">
    <property type="entry name" value="Ribosomal_uL6-like_a/b-dom_sf"/>
</dbReference>
<evidence type="ECO:0000259" key="7">
    <source>
        <dbReference type="Pfam" id="PF00347"/>
    </source>
</evidence>
<gene>
    <name evidence="8" type="ORF">A2954_05770</name>
</gene>
<dbReference type="NCBIfam" id="TIGR03654">
    <property type="entry name" value="L6_bact"/>
    <property type="match status" value="1"/>
</dbReference>
<feature type="domain" description="Large ribosomal subunit protein uL6 alpha-beta" evidence="7">
    <location>
        <begin position="11"/>
        <end position="87"/>
    </location>
</feature>
<dbReference type="STRING" id="1802056.A2954_05770"/>
<reference evidence="8 9" key="1">
    <citation type="journal article" date="2016" name="Nat. Commun.">
        <title>Thousands of microbial genomes shed light on interconnected biogeochemical processes in an aquifer system.</title>
        <authorList>
            <person name="Anantharaman K."/>
            <person name="Brown C.T."/>
            <person name="Hug L.A."/>
            <person name="Sharon I."/>
            <person name="Castelle C.J."/>
            <person name="Probst A.J."/>
            <person name="Thomas B.C."/>
            <person name="Singh A."/>
            <person name="Wilkins M.J."/>
            <person name="Karaoz U."/>
            <person name="Brodie E.L."/>
            <person name="Williams K.H."/>
            <person name="Hubbard S.S."/>
            <person name="Banfield J.F."/>
        </authorList>
    </citation>
    <scope>NUCLEOTIDE SEQUENCE [LARGE SCALE GENOMIC DNA]</scope>
</reference>
<keyword evidence="6" id="KW-0694">RNA-binding</keyword>
<dbReference type="EMBL" id="MGAG01000018">
    <property type="protein sequence ID" value="OGK40815.1"/>
    <property type="molecule type" value="Genomic_DNA"/>
</dbReference>
<evidence type="ECO:0000256" key="4">
    <source>
        <dbReference type="NCBIfam" id="TIGR03654"/>
    </source>
</evidence>
<dbReference type="GO" id="GO:0002181">
    <property type="term" value="P:cytoplasmic translation"/>
    <property type="evidence" value="ECO:0007669"/>
    <property type="project" value="TreeGrafter"/>
</dbReference>
<dbReference type="PANTHER" id="PTHR11655:SF14">
    <property type="entry name" value="LARGE RIBOSOMAL SUBUNIT PROTEIN UL6M"/>
    <property type="match status" value="1"/>
</dbReference>
<dbReference type="AlphaFoldDB" id="A0A1F7IBS4"/>
<name>A0A1F7IBS4_9BACT</name>
<dbReference type="PROSITE" id="PS00525">
    <property type="entry name" value="RIBOSOMAL_L6_1"/>
    <property type="match status" value="1"/>
</dbReference>
<keyword evidence="6" id="KW-0699">rRNA-binding</keyword>
<dbReference type="InterPro" id="IPR020040">
    <property type="entry name" value="Ribosomal_uL6_a/b-dom"/>
</dbReference>
<feature type="domain" description="Large ribosomal subunit protein uL6 alpha-beta" evidence="7">
    <location>
        <begin position="97"/>
        <end position="171"/>
    </location>
</feature>
<keyword evidence="1 5" id="KW-0689">Ribosomal protein</keyword>
<proteinExistence type="inferred from homology"/>
<evidence type="ECO:0000256" key="6">
    <source>
        <dbReference type="RuleBase" id="RU003870"/>
    </source>
</evidence>
<sequence length="192" mass="21160">MSKIGVIPIQVPTSVQVTIVKDKVNIKGKEGELHFDLPRVLELNQQGDKLILQAKNEGLPAGRQGKKTKSVHGLYRQLIFNAVKGVETLWSKKLEVIGTGFNVKMQGEDIILKLGYSHPVVFKKTDNIKFQVEGNNKIAVLGFDKQLVGQVAYQIKMLKKPDIYKGKGIRYLGEVIKLKPGKKVKAAAGSSA</sequence>
<dbReference type="Gene3D" id="3.90.930.12">
    <property type="entry name" value="Ribosomal protein L6, alpha-beta domain"/>
    <property type="match status" value="2"/>
</dbReference>
<dbReference type="GO" id="GO:0022625">
    <property type="term" value="C:cytosolic large ribosomal subunit"/>
    <property type="evidence" value="ECO:0007669"/>
    <property type="project" value="UniProtKB-UniRule"/>
</dbReference>
<dbReference type="Pfam" id="PF00347">
    <property type="entry name" value="Ribosomal_L6"/>
    <property type="match status" value="2"/>
</dbReference>
<evidence type="ECO:0000256" key="1">
    <source>
        <dbReference type="ARBA" id="ARBA00022980"/>
    </source>
</evidence>
<accession>A0A1F7IBS4</accession>
<dbReference type="Proteomes" id="UP000177698">
    <property type="component" value="Unassembled WGS sequence"/>
</dbReference>